<evidence type="ECO:0000256" key="1">
    <source>
        <dbReference type="SAM" id="MobiDB-lite"/>
    </source>
</evidence>
<dbReference type="CDD" id="cd01949">
    <property type="entry name" value="GGDEF"/>
    <property type="match status" value="1"/>
</dbReference>
<feature type="region of interest" description="Disordered" evidence="1">
    <location>
        <begin position="279"/>
        <end position="308"/>
    </location>
</feature>
<dbReference type="InterPro" id="IPR043128">
    <property type="entry name" value="Rev_trsase/Diguanyl_cyclase"/>
</dbReference>
<dbReference type="GO" id="GO:1902201">
    <property type="term" value="P:negative regulation of bacterial-type flagellum-dependent cell motility"/>
    <property type="evidence" value="ECO:0007669"/>
    <property type="project" value="TreeGrafter"/>
</dbReference>
<protein>
    <recommendedName>
        <fullName evidence="3">GGDEF domain-containing protein</fullName>
    </recommendedName>
</protein>
<dbReference type="NCBIfam" id="TIGR00254">
    <property type="entry name" value="GGDEF"/>
    <property type="match status" value="1"/>
</dbReference>
<dbReference type="InterPro" id="IPR000160">
    <property type="entry name" value="GGDEF_dom"/>
</dbReference>
<feature type="domain" description="GGDEF" evidence="3">
    <location>
        <begin position="141"/>
        <end position="275"/>
    </location>
</feature>
<reference evidence="4" key="1">
    <citation type="journal article" date="2014" name="Int. J. Syst. Evol. Microbiol.">
        <title>Complete genome sequence of Corynebacterium casei LMG S-19264T (=DSM 44701T), isolated from a smear-ripened cheese.</title>
        <authorList>
            <consortium name="US DOE Joint Genome Institute (JGI-PGF)"/>
            <person name="Walter F."/>
            <person name="Albersmeier A."/>
            <person name="Kalinowski J."/>
            <person name="Ruckert C."/>
        </authorList>
    </citation>
    <scope>NUCLEOTIDE SEQUENCE</scope>
    <source>
        <strain evidence="4">VKM Ac-1321</strain>
    </source>
</reference>
<dbReference type="FunFam" id="3.30.70.270:FF:000001">
    <property type="entry name" value="Diguanylate cyclase domain protein"/>
    <property type="match status" value="1"/>
</dbReference>
<keyword evidence="2" id="KW-0812">Transmembrane</keyword>
<name>A0A9W6KTB8_9ACTN</name>
<dbReference type="EMBL" id="BSFP01000079">
    <property type="protein sequence ID" value="GLL06810.1"/>
    <property type="molecule type" value="Genomic_DNA"/>
</dbReference>
<dbReference type="PANTHER" id="PTHR45138:SF9">
    <property type="entry name" value="DIGUANYLATE CYCLASE DGCM-RELATED"/>
    <property type="match status" value="1"/>
</dbReference>
<keyword evidence="2" id="KW-0472">Membrane</keyword>
<dbReference type="Pfam" id="PF00990">
    <property type="entry name" value="GGDEF"/>
    <property type="match status" value="1"/>
</dbReference>
<dbReference type="SMART" id="SM00267">
    <property type="entry name" value="GGDEF"/>
    <property type="match status" value="1"/>
</dbReference>
<dbReference type="InterPro" id="IPR029787">
    <property type="entry name" value="Nucleotide_cyclase"/>
</dbReference>
<dbReference type="AlphaFoldDB" id="A0A9W6KTB8"/>
<comment type="caution">
    <text evidence="4">The sequence shown here is derived from an EMBL/GenBank/DDBJ whole genome shotgun (WGS) entry which is preliminary data.</text>
</comment>
<dbReference type="PANTHER" id="PTHR45138">
    <property type="entry name" value="REGULATORY COMPONENTS OF SENSORY TRANSDUCTION SYSTEM"/>
    <property type="match status" value="1"/>
</dbReference>
<dbReference type="Proteomes" id="UP001143480">
    <property type="component" value="Unassembled WGS sequence"/>
</dbReference>
<accession>A0A9W6KTB8</accession>
<dbReference type="Gene3D" id="3.30.70.270">
    <property type="match status" value="1"/>
</dbReference>
<keyword evidence="2" id="KW-1133">Transmembrane helix</keyword>
<dbReference type="PROSITE" id="PS50887">
    <property type="entry name" value="GGDEF"/>
    <property type="match status" value="1"/>
</dbReference>
<dbReference type="GO" id="GO:0052621">
    <property type="term" value="F:diguanylate cyclase activity"/>
    <property type="evidence" value="ECO:0007669"/>
    <property type="project" value="TreeGrafter"/>
</dbReference>
<gene>
    <name evidence="4" type="ORF">GCM10017581_085600</name>
</gene>
<evidence type="ECO:0000256" key="2">
    <source>
        <dbReference type="SAM" id="Phobius"/>
    </source>
</evidence>
<feature type="transmembrane region" description="Helical" evidence="2">
    <location>
        <begin position="57"/>
        <end position="77"/>
    </location>
</feature>
<organism evidence="4 5">
    <name type="scientific">Dactylosporangium matsuzakiense</name>
    <dbReference type="NCBI Taxonomy" id="53360"/>
    <lineage>
        <taxon>Bacteria</taxon>
        <taxon>Bacillati</taxon>
        <taxon>Actinomycetota</taxon>
        <taxon>Actinomycetes</taxon>
        <taxon>Micromonosporales</taxon>
        <taxon>Micromonosporaceae</taxon>
        <taxon>Dactylosporangium</taxon>
    </lineage>
</organism>
<feature type="transmembrane region" description="Helical" evidence="2">
    <location>
        <begin position="12"/>
        <end position="45"/>
    </location>
</feature>
<dbReference type="InterPro" id="IPR050469">
    <property type="entry name" value="Diguanylate_Cyclase"/>
</dbReference>
<dbReference type="SUPFAM" id="SSF55073">
    <property type="entry name" value="Nucleotide cyclase"/>
    <property type="match status" value="1"/>
</dbReference>
<evidence type="ECO:0000313" key="5">
    <source>
        <dbReference type="Proteomes" id="UP001143480"/>
    </source>
</evidence>
<dbReference type="GO" id="GO:0005886">
    <property type="term" value="C:plasma membrane"/>
    <property type="evidence" value="ECO:0007669"/>
    <property type="project" value="TreeGrafter"/>
</dbReference>
<feature type="transmembrane region" description="Helical" evidence="2">
    <location>
        <begin position="89"/>
        <end position="110"/>
    </location>
</feature>
<proteinExistence type="predicted"/>
<evidence type="ECO:0000259" key="3">
    <source>
        <dbReference type="PROSITE" id="PS50887"/>
    </source>
</evidence>
<sequence length="308" mass="32532">MHTFRERRHFPALLDATIMAAAAAVIAWAGFVAPAVLALVLAGAALQLSVRKIKVPALTRPVALAVVSLSAPVVLLVQYHRGQLRDIPLLAAASALIFLLILGRMTLLVAEQHRIATADTLTGLCTRRAFQERLQALRPGRPAAVILLDIDRFKRVNDAFGHPAGDRVLRVVADRLRDTAGPGVTVCRYGGEEFALLVPGADATRAADLAEHLRQAVGAAALDLGDGILRFVTISAGTALLPADTTDPSELIPLADRALYTAKHAGRDRVVAAGAAPPLSIAEGAKPGPTEEWPAPLPRPRHSELEAA</sequence>
<evidence type="ECO:0000313" key="4">
    <source>
        <dbReference type="EMBL" id="GLL06810.1"/>
    </source>
</evidence>
<dbReference type="GO" id="GO:0043709">
    <property type="term" value="P:cell adhesion involved in single-species biofilm formation"/>
    <property type="evidence" value="ECO:0007669"/>
    <property type="project" value="TreeGrafter"/>
</dbReference>
<keyword evidence="5" id="KW-1185">Reference proteome</keyword>
<reference evidence="4" key="2">
    <citation type="submission" date="2023-01" db="EMBL/GenBank/DDBJ databases">
        <authorList>
            <person name="Sun Q."/>
            <person name="Evtushenko L."/>
        </authorList>
    </citation>
    <scope>NUCLEOTIDE SEQUENCE</scope>
    <source>
        <strain evidence="4">VKM Ac-1321</strain>
    </source>
</reference>
<dbReference type="RefSeq" id="WP_261961118.1">
    <property type="nucleotide sequence ID" value="NZ_BAAAXA010000001.1"/>
</dbReference>